<feature type="transmembrane region" description="Helical" evidence="6">
    <location>
        <begin position="214"/>
        <end position="236"/>
    </location>
</feature>
<dbReference type="GO" id="GO:0016020">
    <property type="term" value="C:membrane"/>
    <property type="evidence" value="ECO:0007669"/>
    <property type="project" value="UniProtKB-SubCell"/>
</dbReference>
<gene>
    <name evidence="8" type="ORF">M0812_29169</name>
</gene>
<sequence length="486" mass="57046">MENEIMKMKVDLWGKKRFNIFFFSFLAIIILGIGIGFTGPYHYETREIIDYFDNKTVDITLEIVGLNRLNQFLYVDIHFNNEMDIGITTDVQIAITLLGNNVDDNDLTKWTKISNSTHTRNVECKAQSNCTRHTIIYEPYLNYKNYYAKLRITNLSDKNCFGKSFSNFYFVHKRMTLYELFFRYIFVMLNIIAMFLLVRSVVGIPYRVFTIEQKWISVLIVLLLLWNNPIWSTIILSHSSFVRFLDALFTSSFFVGIWGFWLCIIDGLRYKKEERTFKKFYLPKIIVLSIIYLTFLILYIWVQVHEIDDPEYEVANDIPGFKVTRVFLWLFYVVYLLWIVYACVRAFHDVKNTNTNNAKRFYFFFTITLTVFIFSIFVVGGNFVSKLRNTAGEFLSTFTIFNVYILLLSIAYLPSSSTLDDIKDSSHLKLEEEDVDDDDNNLLGNDDSLEDSEEKDEENSSSNADQLEMQERSETPSNSDSDKKSD</sequence>
<keyword evidence="4 6" id="KW-0472">Membrane</keyword>
<protein>
    <submittedName>
        <fullName evidence="8">Transmembrane protein</fullName>
    </submittedName>
</protein>
<accession>A0AAV7Y3T9</accession>
<feature type="compositionally biased region" description="Basic and acidic residues" evidence="5">
    <location>
        <begin position="469"/>
        <end position="486"/>
    </location>
</feature>
<proteinExistence type="predicted"/>
<dbReference type="Proteomes" id="UP001146793">
    <property type="component" value="Unassembled WGS sequence"/>
</dbReference>
<evidence type="ECO:0000313" key="9">
    <source>
        <dbReference type="Proteomes" id="UP001146793"/>
    </source>
</evidence>
<organism evidence="8 9">
    <name type="scientific">Anaeramoeba flamelloides</name>
    <dbReference type="NCBI Taxonomy" id="1746091"/>
    <lineage>
        <taxon>Eukaryota</taxon>
        <taxon>Metamonada</taxon>
        <taxon>Anaeramoebidae</taxon>
        <taxon>Anaeramoeba</taxon>
    </lineage>
</organism>
<evidence type="ECO:0000256" key="1">
    <source>
        <dbReference type="ARBA" id="ARBA00004141"/>
    </source>
</evidence>
<comment type="caution">
    <text evidence="8">The sequence shown here is derived from an EMBL/GenBank/DDBJ whole genome shotgun (WGS) entry which is preliminary data.</text>
</comment>
<feature type="transmembrane region" description="Helical" evidence="6">
    <location>
        <begin position="181"/>
        <end position="202"/>
    </location>
</feature>
<evidence type="ECO:0000256" key="5">
    <source>
        <dbReference type="SAM" id="MobiDB-lite"/>
    </source>
</evidence>
<keyword evidence="3 6" id="KW-1133">Transmembrane helix</keyword>
<evidence type="ECO:0000256" key="2">
    <source>
        <dbReference type="ARBA" id="ARBA00022692"/>
    </source>
</evidence>
<feature type="compositionally biased region" description="Acidic residues" evidence="5">
    <location>
        <begin position="431"/>
        <end position="440"/>
    </location>
</feature>
<feature type="transmembrane region" description="Helical" evidence="6">
    <location>
        <begin position="248"/>
        <end position="268"/>
    </location>
</feature>
<feature type="transmembrane region" description="Helical" evidence="6">
    <location>
        <begin position="20"/>
        <end position="43"/>
    </location>
</feature>
<keyword evidence="2 6" id="KW-0812">Transmembrane</keyword>
<evidence type="ECO:0000256" key="6">
    <source>
        <dbReference type="SAM" id="Phobius"/>
    </source>
</evidence>
<feature type="region of interest" description="Disordered" evidence="5">
    <location>
        <begin position="430"/>
        <end position="486"/>
    </location>
</feature>
<dbReference type="InterPro" id="IPR040416">
    <property type="entry name" value="TMEM181"/>
</dbReference>
<dbReference type="EMBL" id="JANTQA010000072">
    <property type="protein sequence ID" value="KAJ3424448.1"/>
    <property type="molecule type" value="Genomic_DNA"/>
</dbReference>
<evidence type="ECO:0000259" key="7">
    <source>
        <dbReference type="Pfam" id="PF06664"/>
    </source>
</evidence>
<dbReference type="Pfam" id="PF06664">
    <property type="entry name" value="WLS-like_TM"/>
    <property type="match status" value="1"/>
</dbReference>
<feature type="transmembrane region" description="Helical" evidence="6">
    <location>
        <begin position="394"/>
        <end position="413"/>
    </location>
</feature>
<dbReference type="PANTHER" id="PTHR31918:SF1">
    <property type="entry name" value="TRANSMEMBRANE PROTEIN 181"/>
    <property type="match status" value="1"/>
</dbReference>
<feature type="transmembrane region" description="Helical" evidence="6">
    <location>
        <begin position="360"/>
        <end position="382"/>
    </location>
</feature>
<evidence type="ECO:0000256" key="3">
    <source>
        <dbReference type="ARBA" id="ARBA00022989"/>
    </source>
</evidence>
<evidence type="ECO:0000256" key="4">
    <source>
        <dbReference type="ARBA" id="ARBA00023136"/>
    </source>
</evidence>
<feature type="transmembrane region" description="Helical" evidence="6">
    <location>
        <begin position="326"/>
        <end position="348"/>
    </location>
</feature>
<feature type="compositionally biased region" description="Acidic residues" evidence="5">
    <location>
        <begin position="447"/>
        <end position="459"/>
    </location>
</feature>
<reference evidence="8" key="1">
    <citation type="submission" date="2022-08" db="EMBL/GenBank/DDBJ databases">
        <title>Novel sulphate-reducing endosymbionts in the free-living metamonad Anaeramoeba.</title>
        <authorList>
            <person name="Jerlstrom-Hultqvist J."/>
            <person name="Cepicka I."/>
            <person name="Gallot-Lavallee L."/>
            <person name="Salas-Leiva D."/>
            <person name="Curtis B.A."/>
            <person name="Zahonova K."/>
            <person name="Pipaliya S."/>
            <person name="Dacks J."/>
            <person name="Roger A.J."/>
        </authorList>
    </citation>
    <scope>NUCLEOTIDE SEQUENCE</scope>
    <source>
        <strain evidence="8">Busselton2</strain>
    </source>
</reference>
<evidence type="ECO:0000313" key="8">
    <source>
        <dbReference type="EMBL" id="KAJ3424448.1"/>
    </source>
</evidence>
<dbReference type="PANTHER" id="PTHR31918">
    <property type="entry name" value="TRANSMEMBRANE PROTEIN 181"/>
    <property type="match status" value="1"/>
</dbReference>
<dbReference type="InterPro" id="IPR047843">
    <property type="entry name" value="WLS-like_TM"/>
</dbReference>
<feature type="transmembrane region" description="Helical" evidence="6">
    <location>
        <begin position="280"/>
        <end position="302"/>
    </location>
</feature>
<feature type="domain" description="Wntless-like transmembrane" evidence="7">
    <location>
        <begin position="175"/>
        <end position="415"/>
    </location>
</feature>
<name>A0AAV7Y3T9_9EUKA</name>
<dbReference type="AlphaFoldDB" id="A0AAV7Y3T9"/>
<dbReference type="GO" id="GO:0015643">
    <property type="term" value="F:toxic substance binding"/>
    <property type="evidence" value="ECO:0007669"/>
    <property type="project" value="InterPro"/>
</dbReference>
<comment type="subcellular location">
    <subcellularLocation>
        <location evidence="1">Membrane</location>
        <topology evidence="1">Multi-pass membrane protein</topology>
    </subcellularLocation>
</comment>